<evidence type="ECO:0000259" key="2">
    <source>
        <dbReference type="Pfam" id="PF12705"/>
    </source>
</evidence>
<dbReference type="Proteomes" id="UP000018731">
    <property type="component" value="Unassembled WGS sequence"/>
</dbReference>
<dbReference type="eggNOG" id="COG2887">
    <property type="taxonomic scope" value="Bacteria"/>
</dbReference>
<dbReference type="Pfam" id="PF12705">
    <property type="entry name" value="PDDEXK_1"/>
    <property type="match status" value="1"/>
</dbReference>
<proteinExistence type="predicted"/>
<dbReference type="STRING" id="1357400.HMPREF2086_01042"/>
<accession>V8C759</accession>
<protein>
    <recommendedName>
        <fullName evidence="2">PD-(D/E)XK endonuclease-like domain-containing protein</fullName>
    </recommendedName>
</protein>
<sequence>MNKSEQNPSKATNAKNSNATNTQKSDTLPKAPLQERTLYVFSTQRLIMDFYSKQPQGLMPKALSIGEFFKKSYTIPHKTRINHRIQTIILQGILREVIEQKPNITNLLVFEKSFLGYLEGSDFLLYLFNEIKQHNIKFSDIPNSDIYADFTEHLAIIEEIFTRFENALQKEHFFSVPQKDEIVIISEFIRSFDRIEIFIDGFLNPLESYILEQIALFTPLYIHLKLDRYNALHFPYIAKMLEPNNLESGFSYTIDVQKKPDFQSIPTQNLTCKIIQKSPLASLPSIEAFGFELRIGQCAFVLEKVRELLASGVDGEQIAIITPSSDIVEFFELLDEARNLNYAMGKEQFGVFDKLESLLYAGHQKTNPSENNTILDTQNSANISQQNTNLSTLESILDSSGIYADTSPNIANSIQEILLQYAQIASYINALEWQEVVEVFLEDLHSLRENDTSGGKVRVIEVLETRGLSFEYVFVLDCNDDFIPKVKDSDMFLNTFMRSKLGMPTLKDREQLQKHYYYSLFLHTRKAVYLSHTQNDETTRASLLDELNIKSQNGDELYALFPSQSLPAFVDEEIILPREDLLSRNLSQKEDFRIFGSLDGFRFSPTSLWTFCQCKRKFYFKYLLKIKPQDEENLSMEIGTNLHNALCLAFGKYKNTPLSSEMLEKIKQEFEARLGEGFDKKAQNTQEYKITMQERFAYKINALEMRGFWDSEASRIQDSQDILSQGEGKNALCVLDCERELESSLLHNGKRFLLKGRIDRLDMDAQGRIWILDYKYSRDKADKAYYNFQLAFYKLLVESSLLENGYLGFLGGECAGDLGQDFVGLEKFISRDFANQDRKDTQAMESMQKDSQEKDSKEFEVVKAGLYFLRENQKSFFIPNQNQAKKAKEMILDALQDSAGAQDSVDLQNNVNLQGSVAKSISEDKKEDINSKSVGKVDFSLTSKLQICRNCPYIWLCNRA</sequence>
<feature type="compositionally biased region" description="Low complexity" evidence="1">
    <location>
        <begin position="9"/>
        <end position="22"/>
    </location>
</feature>
<dbReference type="Gene3D" id="3.40.50.300">
    <property type="entry name" value="P-loop containing nucleotide triphosphate hydrolases"/>
    <property type="match status" value="1"/>
</dbReference>
<evidence type="ECO:0000256" key="1">
    <source>
        <dbReference type="SAM" id="MobiDB-lite"/>
    </source>
</evidence>
<dbReference type="PATRIC" id="fig|1357400.3.peg.1423"/>
<evidence type="ECO:0000313" key="3">
    <source>
        <dbReference type="EMBL" id="ETD23243.1"/>
    </source>
</evidence>
<dbReference type="AlphaFoldDB" id="V8C759"/>
<reference evidence="3 4" key="1">
    <citation type="journal article" date="2014" name="Genome Announc.">
        <title>Draft genome sequences of six enterohepatic helicobacter species isolated from humans and one from rhesus macaques.</title>
        <authorList>
            <person name="Shen Z."/>
            <person name="Sheh A."/>
            <person name="Young S.K."/>
            <person name="Abouelliel A."/>
            <person name="Ward D.V."/>
            <person name="Earl A.M."/>
            <person name="Fox J.G."/>
        </authorList>
    </citation>
    <scope>NUCLEOTIDE SEQUENCE [LARGE SCALE GENOMIC DNA]</scope>
    <source>
        <strain evidence="3 4">MIT 99-5501</strain>
    </source>
</reference>
<dbReference type="InterPro" id="IPR038726">
    <property type="entry name" value="PDDEXK_AddAB-type"/>
</dbReference>
<feature type="region of interest" description="Disordered" evidence="1">
    <location>
        <begin position="1"/>
        <end position="28"/>
    </location>
</feature>
<gene>
    <name evidence="3" type="ORF">HMPREF2086_01042</name>
</gene>
<dbReference type="Gene3D" id="3.90.320.10">
    <property type="match status" value="1"/>
</dbReference>
<dbReference type="InterPro" id="IPR027417">
    <property type="entry name" value="P-loop_NTPase"/>
</dbReference>
<dbReference type="OrthoDB" id="9766257at2"/>
<name>V8C759_9HELI</name>
<evidence type="ECO:0000313" key="4">
    <source>
        <dbReference type="Proteomes" id="UP000018731"/>
    </source>
</evidence>
<comment type="caution">
    <text evidence="3">The sequence shown here is derived from an EMBL/GenBank/DDBJ whole genome shotgun (WGS) entry which is preliminary data.</text>
</comment>
<dbReference type="SUPFAM" id="SSF52540">
    <property type="entry name" value="P-loop containing nucleoside triphosphate hydrolases"/>
    <property type="match status" value="1"/>
</dbReference>
<dbReference type="HOGENOM" id="CLU_020071_0_0_7"/>
<dbReference type="InterPro" id="IPR011604">
    <property type="entry name" value="PDDEXK-like_dom_sf"/>
</dbReference>
<dbReference type="RefSeq" id="WP_023927768.1">
    <property type="nucleotide sequence ID" value="NZ_KI669454.1"/>
</dbReference>
<feature type="domain" description="PD-(D/E)XK endonuclease-like" evidence="2">
    <location>
        <begin position="602"/>
        <end position="958"/>
    </location>
</feature>
<keyword evidence="4" id="KW-1185">Reference proteome</keyword>
<dbReference type="EMBL" id="AZJI01000005">
    <property type="protein sequence ID" value="ETD23243.1"/>
    <property type="molecule type" value="Genomic_DNA"/>
</dbReference>
<organism evidence="3 4">
    <name type="scientific">Helicobacter macacae MIT 99-5501</name>
    <dbReference type="NCBI Taxonomy" id="1357400"/>
    <lineage>
        <taxon>Bacteria</taxon>
        <taxon>Pseudomonadati</taxon>
        <taxon>Campylobacterota</taxon>
        <taxon>Epsilonproteobacteria</taxon>
        <taxon>Campylobacterales</taxon>
        <taxon>Helicobacteraceae</taxon>
        <taxon>Helicobacter</taxon>
    </lineage>
</organism>